<keyword evidence="14" id="KW-1185">Reference proteome</keyword>
<dbReference type="InterPro" id="IPR002550">
    <property type="entry name" value="CNNM"/>
</dbReference>
<dbReference type="EMBL" id="CATQJL010000326">
    <property type="protein sequence ID" value="CAJ0609369.1"/>
    <property type="molecule type" value="Genomic_DNA"/>
</dbReference>
<feature type="transmembrane region" description="Helical" evidence="10">
    <location>
        <begin position="162"/>
        <end position="185"/>
    </location>
</feature>
<keyword evidence="4" id="KW-0677">Repeat</keyword>
<comment type="caution">
    <text evidence="13">The sequence shown here is derived from an EMBL/GenBank/DDBJ whole genome shotgun (WGS) entry which is preliminary data.</text>
</comment>
<evidence type="ECO:0000256" key="10">
    <source>
        <dbReference type="SAM" id="Phobius"/>
    </source>
</evidence>
<dbReference type="PROSITE" id="PS51846">
    <property type="entry name" value="CNNM"/>
    <property type="match status" value="1"/>
</dbReference>
<evidence type="ECO:0000256" key="2">
    <source>
        <dbReference type="ARBA" id="ARBA00010484"/>
    </source>
</evidence>
<evidence type="ECO:0000256" key="1">
    <source>
        <dbReference type="ARBA" id="ARBA00004141"/>
    </source>
</evidence>
<dbReference type="GO" id="GO:0006811">
    <property type="term" value="P:monoatomic ion transport"/>
    <property type="evidence" value="ECO:0007669"/>
    <property type="project" value="UniProtKB-KW"/>
</dbReference>
<sequence>MFSICYAALSFIGVALAYSAEVDDQGWETLQVVPHVSGLRVESPIGEKGFIGYTEAWELIVEPNVPVTVIIFGYWLDRVEYITFTDSICLTSEFNISRHSFTLQTETRIELKMSFPNGEDSWRLCVKQQGQLGELLLIDDDRTWINTKETHEEHYFPISVQVGILCVLFTMSALFSGLNLGLMTLSVQELNLIIKSGTKEEAKNAEAILPIRMQGNHLLCTILIVNVVVNAAISILLEDLTTGTIAFVASSAGILLFGEITPQSVCVKHGLEVGARTIWITRFFMFITAPISYPISKILDYLIGDEVGQFDRGRLIELLKMSTEAGQNKEMATEVKIAVGAMEFANKVAKDVMTRIDDVFMLSENDILDAATLTKIIHRGYTRIPVYVEGDRNKVTSLLFVKDLALIDKKNNIAVKAVAEFNERQLRIIDEDMPLPQLLDEFKEGNYHLAMVRKLKNISLSTDDDHHSLENYDEIQKDTADSSQTHDCVPLKETESDTLIGLVTLEDLLEEILQSEIIDESDSVIDNVHRYRRRAHQTRVSEVFCCEAKSDPLSLNMLQVVTRWLTERHVFFSDRYMEERAREKMIQTNIRHVILVTGKEEKGVYLYECGVASRRFILILEGTATVSFPKINMSFEVGPWSCFGETLFHKISASMRSRQDTQASSFTPDFDLHVQQTCRFLQLPTLAVVRALRLSRFVKQIRTPKASSSEEDDPVPLFLGGTGRSKDTLSAYLLGPHHTSLAARIQQGMNRSSNSTSVALKLHASSPALAELEEEL</sequence>
<dbReference type="InterPro" id="IPR045095">
    <property type="entry name" value="ACDP"/>
</dbReference>
<accession>A0AA36HEK5</accession>
<dbReference type="CDD" id="cd04590">
    <property type="entry name" value="CBS_pair_CorC_HlyC_assoc"/>
    <property type="match status" value="1"/>
</dbReference>
<dbReference type="InterPro" id="IPR044751">
    <property type="entry name" value="Ion_transp-like_CBS"/>
</dbReference>
<reference evidence="13" key="1">
    <citation type="submission" date="2023-07" db="EMBL/GenBank/DDBJ databases">
        <authorList>
            <consortium name="CYATHOMIX"/>
        </authorList>
    </citation>
    <scope>NUCLEOTIDE SEQUENCE</scope>
    <source>
        <strain evidence="13">N/A</strain>
    </source>
</reference>
<dbReference type="Gene3D" id="3.10.580.10">
    <property type="entry name" value="CBS-domain"/>
    <property type="match status" value="1"/>
</dbReference>
<evidence type="ECO:0000256" key="7">
    <source>
        <dbReference type="ARBA" id="ARBA00023136"/>
    </source>
</evidence>
<protein>
    <recommendedName>
        <fullName evidence="15">Metal transporter CNNM2</fullName>
    </recommendedName>
</protein>
<feature type="domain" description="CNNM transmembrane" evidence="12">
    <location>
        <begin position="154"/>
        <end position="335"/>
    </location>
</feature>
<comment type="subcellular location">
    <subcellularLocation>
        <location evidence="1">Membrane</location>
        <topology evidence="1">Multi-pass membrane protein</topology>
    </subcellularLocation>
</comment>
<dbReference type="GO" id="GO:0008340">
    <property type="term" value="P:determination of adult lifespan"/>
    <property type="evidence" value="ECO:0007669"/>
    <property type="project" value="UniProtKB-ARBA"/>
</dbReference>
<keyword evidence="6" id="KW-0813">Transport</keyword>
<comment type="similarity">
    <text evidence="2">Belongs to the ACDP family.</text>
</comment>
<evidence type="ECO:0000256" key="6">
    <source>
        <dbReference type="ARBA" id="ARBA00023065"/>
    </source>
</evidence>
<dbReference type="Pfam" id="PF25562">
    <property type="entry name" value="CNBH_CNNM2_C"/>
    <property type="match status" value="1"/>
</dbReference>
<evidence type="ECO:0000313" key="13">
    <source>
        <dbReference type="EMBL" id="CAJ0609369.1"/>
    </source>
</evidence>
<keyword evidence="7 9" id="KW-0472">Membrane</keyword>
<keyword evidence="6" id="KW-0406">Ion transport</keyword>
<keyword evidence="8" id="KW-0129">CBS domain</keyword>
<dbReference type="PROSITE" id="PS51371">
    <property type="entry name" value="CBS"/>
    <property type="match status" value="1"/>
</dbReference>
<feature type="domain" description="CBS" evidence="11">
    <location>
        <begin position="451"/>
        <end position="520"/>
    </location>
</feature>
<dbReference type="GO" id="GO:0005886">
    <property type="term" value="C:plasma membrane"/>
    <property type="evidence" value="ECO:0007669"/>
    <property type="project" value="TreeGrafter"/>
</dbReference>
<dbReference type="GO" id="GO:0022857">
    <property type="term" value="F:transmembrane transporter activity"/>
    <property type="evidence" value="ECO:0007669"/>
    <property type="project" value="TreeGrafter"/>
</dbReference>
<dbReference type="PANTHER" id="PTHR12064:SF23">
    <property type="entry name" value="METAL TRANSPORTER CNNM-2"/>
    <property type="match status" value="1"/>
</dbReference>
<dbReference type="InterPro" id="IPR046342">
    <property type="entry name" value="CBS_dom_sf"/>
</dbReference>
<gene>
    <name evidence="13" type="ORF">CYNAS_LOCUS21352</name>
</gene>
<evidence type="ECO:0000259" key="12">
    <source>
        <dbReference type="PROSITE" id="PS51846"/>
    </source>
</evidence>
<keyword evidence="5 9" id="KW-1133">Transmembrane helix</keyword>
<dbReference type="InterPro" id="IPR000644">
    <property type="entry name" value="CBS_dom"/>
</dbReference>
<feature type="transmembrane region" description="Helical" evidence="10">
    <location>
        <begin position="218"/>
        <end position="237"/>
    </location>
</feature>
<dbReference type="Pfam" id="PF01595">
    <property type="entry name" value="CNNM"/>
    <property type="match status" value="1"/>
</dbReference>
<dbReference type="AlphaFoldDB" id="A0AA36HEK5"/>
<evidence type="ECO:0000256" key="4">
    <source>
        <dbReference type="ARBA" id="ARBA00022737"/>
    </source>
</evidence>
<evidence type="ECO:0000256" key="3">
    <source>
        <dbReference type="ARBA" id="ARBA00022692"/>
    </source>
</evidence>
<proteinExistence type="inferred from homology"/>
<dbReference type="GO" id="GO:0010960">
    <property type="term" value="P:magnesium ion homeostasis"/>
    <property type="evidence" value="ECO:0007669"/>
    <property type="project" value="InterPro"/>
</dbReference>
<evidence type="ECO:0008006" key="15">
    <source>
        <dbReference type="Google" id="ProtNLM"/>
    </source>
</evidence>
<evidence type="ECO:0000256" key="9">
    <source>
        <dbReference type="PROSITE-ProRule" id="PRU01193"/>
    </source>
</evidence>
<evidence type="ECO:0000313" key="14">
    <source>
        <dbReference type="Proteomes" id="UP001176961"/>
    </source>
</evidence>
<evidence type="ECO:0000259" key="11">
    <source>
        <dbReference type="PROSITE" id="PS51371"/>
    </source>
</evidence>
<dbReference type="SUPFAM" id="SSF54631">
    <property type="entry name" value="CBS-domain pair"/>
    <property type="match status" value="1"/>
</dbReference>
<evidence type="ECO:0000256" key="5">
    <source>
        <dbReference type="ARBA" id="ARBA00022989"/>
    </source>
</evidence>
<dbReference type="Proteomes" id="UP001176961">
    <property type="component" value="Unassembled WGS sequence"/>
</dbReference>
<evidence type="ECO:0000256" key="8">
    <source>
        <dbReference type="PROSITE-ProRule" id="PRU00703"/>
    </source>
</evidence>
<keyword evidence="3 9" id="KW-0812">Transmembrane</keyword>
<dbReference type="GO" id="GO:1905941">
    <property type="term" value="P:positive regulation of gonad development"/>
    <property type="evidence" value="ECO:0007669"/>
    <property type="project" value="UniProtKB-ARBA"/>
</dbReference>
<organism evidence="13 14">
    <name type="scientific">Cylicocyclus nassatus</name>
    <name type="common">Nematode worm</name>
    <dbReference type="NCBI Taxonomy" id="53992"/>
    <lineage>
        <taxon>Eukaryota</taxon>
        <taxon>Metazoa</taxon>
        <taxon>Ecdysozoa</taxon>
        <taxon>Nematoda</taxon>
        <taxon>Chromadorea</taxon>
        <taxon>Rhabditida</taxon>
        <taxon>Rhabditina</taxon>
        <taxon>Rhabditomorpha</taxon>
        <taxon>Strongyloidea</taxon>
        <taxon>Strongylidae</taxon>
        <taxon>Cylicocyclus</taxon>
    </lineage>
</organism>
<name>A0AA36HEK5_CYLNA</name>
<dbReference type="PANTHER" id="PTHR12064">
    <property type="entry name" value="METAL TRANSPORTER CNNM"/>
    <property type="match status" value="1"/>
</dbReference>